<dbReference type="KEGG" id="sna:Snas_1719"/>
<sequence length="402" mass="43869">MTTPRTVLISGAGIGGPALAYWLARYGFAPTVVEIARELRTGGQPVDFRGETHRTVLTRMGIWDDLQATDTGGSPFSFVDETGRQLAALPGEFAGGEVEIRRGDLSRLLYERTRSSTEYLFGDSITRLTQRADGVAVEFASGTRRRFDLVIGADGVHSNVRRLTMGPESKFVKQFDYYVAFWSLRNDFDAPPITTMYNVPGKVIGVAADAADPARAYATVFFASPPLEYDRHDPRQQKDIVARQFTGVGWHAPRLLAGLREATDLYFDGIVKVTTPQWSKGRTALLGDAAYGATIGGMGAGTSMVGAYTLAGELATSGGDHQAAFATYQERLAKYVRKCQRGGEGAGRFFAPRGKYGPWLRNRMFNSAAFMKWMLKIADSQAENVELPDYPALLRGSAATTP</sequence>
<dbReference type="PANTHER" id="PTHR46865:SF2">
    <property type="entry name" value="MONOOXYGENASE"/>
    <property type="match status" value="1"/>
</dbReference>
<dbReference type="Gene3D" id="3.30.9.10">
    <property type="entry name" value="D-Amino Acid Oxidase, subunit A, domain 2"/>
    <property type="match status" value="1"/>
</dbReference>
<dbReference type="RefSeq" id="WP_013016989.1">
    <property type="nucleotide sequence ID" value="NC_013947.1"/>
</dbReference>
<keyword evidence="3" id="KW-1185">Reference proteome</keyword>
<evidence type="ECO:0000313" key="3">
    <source>
        <dbReference type="Proteomes" id="UP000000844"/>
    </source>
</evidence>
<reference evidence="2 3" key="1">
    <citation type="journal article" date="2009" name="Stand. Genomic Sci.">
        <title>Complete genome sequence of Stackebrandtia nassauensis type strain (LLR-40K-21).</title>
        <authorList>
            <person name="Munk C."/>
            <person name="Lapidus A."/>
            <person name="Copeland A."/>
            <person name="Jando M."/>
            <person name="Mayilraj S."/>
            <person name="Glavina Del Rio T."/>
            <person name="Nolan M."/>
            <person name="Chen F."/>
            <person name="Lucas S."/>
            <person name="Tice H."/>
            <person name="Cheng J.F."/>
            <person name="Han C."/>
            <person name="Detter J.C."/>
            <person name="Bruce D."/>
            <person name="Goodwin L."/>
            <person name="Chain P."/>
            <person name="Pitluck S."/>
            <person name="Goker M."/>
            <person name="Ovchinikova G."/>
            <person name="Pati A."/>
            <person name="Ivanova N."/>
            <person name="Mavromatis K."/>
            <person name="Chen A."/>
            <person name="Palaniappan K."/>
            <person name="Land M."/>
            <person name="Hauser L."/>
            <person name="Chang Y.J."/>
            <person name="Jeffries C.D."/>
            <person name="Bristow J."/>
            <person name="Eisen J.A."/>
            <person name="Markowitz V."/>
            <person name="Hugenholtz P."/>
            <person name="Kyrpides N.C."/>
            <person name="Klenk H.P."/>
        </authorList>
    </citation>
    <scope>NUCLEOTIDE SEQUENCE [LARGE SCALE GENOMIC DNA]</scope>
    <source>
        <strain evidence="3">DSM 44728 / CIP 108903 / NRRL B-16338 / NBRC 102104 / LLR-40K-21</strain>
    </source>
</reference>
<evidence type="ECO:0000313" key="2">
    <source>
        <dbReference type="EMBL" id="ADD41418.1"/>
    </source>
</evidence>
<dbReference type="GO" id="GO:0004497">
    <property type="term" value="F:monooxygenase activity"/>
    <property type="evidence" value="ECO:0007669"/>
    <property type="project" value="UniProtKB-KW"/>
</dbReference>
<gene>
    <name evidence="2" type="ordered locus">Snas_1719</name>
</gene>
<dbReference type="EMBL" id="CP001778">
    <property type="protein sequence ID" value="ADD41418.1"/>
    <property type="molecule type" value="Genomic_DNA"/>
</dbReference>
<evidence type="ECO:0000259" key="1">
    <source>
        <dbReference type="Pfam" id="PF01494"/>
    </source>
</evidence>
<dbReference type="STRING" id="446470.Snas_1719"/>
<name>D3PXF5_STANL</name>
<dbReference type="HOGENOM" id="CLU_009665_1_0_11"/>
<dbReference type="eggNOG" id="COG0654">
    <property type="taxonomic scope" value="Bacteria"/>
</dbReference>
<dbReference type="AlphaFoldDB" id="D3PXF5"/>
<dbReference type="GO" id="GO:0071949">
    <property type="term" value="F:FAD binding"/>
    <property type="evidence" value="ECO:0007669"/>
    <property type="project" value="InterPro"/>
</dbReference>
<dbReference type="OrthoDB" id="3356051at2"/>
<dbReference type="InterPro" id="IPR036188">
    <property type="entry name" value="FAD/NAD-bd_sf"/>
</dbReference>
<protein>
    <submittedName>
        <fullName evidence="2">Monooxygenase FAD-binding protein</fullName>
    </submittedName>
</protein>
<dbReference type="PANTHER" id="PTHR46865">
    <property type="entry name" value="OXIDOREDUCTASE-RELATED"/>
    <property type="match status" value="1"/>
</dbReference>
<dbReference type="Gene3D" id="3.50.50.60">
    <property type="entry name" value="FAD/NAD(P)-binding domain"/>
    <property type="match status" value="1"/>
</dbReference>
<dbReference type="Pfam" id="PF01494">
    <property type="entry name" value="FAD_binding_3"/>
    <property type="match status" value="1"/>
</dbReference>
<dbReference type="InterPro" id="IPR051704">
    <property type="entry name" value="FAD_aromatic-hydroxylase"/>
</dbReference>
<dbReference type="Proteomes" id="UP000000844">
    <property type="component" value="Chromosome"/>
</dbReference>
<accession>D3PXF5</accession>
<dbReference type="InterPro" id="IPR002938">
    <property type="entry name" value="FAD-bd"/>
</dbReference>
<keyword evidence="2" id="KW-0503">Monooxygenase</keyword>
<keyword evidence="2" id="KW-0560">Oxidoreductase</keyword>
<dbReference type="PRINTS" id="PR00420">
    <property type="entry name" value="RNGMNOXGNASE"/>
</dbReference>
<feature type="domain" description="FAD-binding" evidence="1">
    <location>
        <begin position="6"/>
        <end position="334"/>
    </location>
</feature>
<organism evidence="2 3">
    <name type="scientific">Stackebrandtia nassauensis (strain DSM 44728 / CIP 108903 / NRRL B-16338 / NBRC 102104 / LLR-40K-21)</name>
    <dbReference type="NCBI Taxonomy" id="446470"/>
    <lineage>
        <taxon>Bacteria</taxon>
        <taxon>Bacillati</taxon>
        <taxon>Actinomycetota</taxon>
        <taxon>Actinomycetes</taxon>
        <taxon>Glycomycetales</taxon>
        <taxon>Glycomycetaceae</taxon>
        <taxon>Stackebrandtia</taxon>
    </lineage>
</organism>
<proteinExistence type="predicted"/>
<dbReference type="SUPFAM" id="SSF51905">
    <property type="entry name" value="FAD/NAD(P)-binding domain"/>
    <property type="match status" value="1"/>
</dbReference>